<accession>A0ABQ4EMY4</accession>
<gene>
    <name evidence="1" type="ORF">Pma05_25830</name>
</gene>
<name>A0ABQ4EMY4_9ACTN</name>
<protein>
    <submittedName>
        <fullName evidence="1">Uncharacterized protein</fullName>
    </submittedName>
</protein>
<evidence type="ECO:0000313" key="2">
    <source>
        <dbReference type="Proteomes" id="UP000621500"/>
    </source>
</evidence>
<comment type="caution">
    <text evidence="1">The sequence shown here is derived from an EMBL/GenBank/DDBJ whole genome shotgun (WGS) entry which is preliminary data.</text>
</comment>
<evidence type="ECO:0000313" key="1">
    <source>
        <dbReference type="EMBL" id="GIG96010.1"/>
    </source>
</evidence>
<organism evidence="1 2">
    <name type="scientific">Plantactinospora mayteni</name>
    <dbReference type="NCBI Taxonomy" id="566021"/>
    <lineage>
        <taxon>Bacteria</taxon>
        <taxon>Bacillati</taxon>
        <taxon>Actinomycetota</taxon>
        <taxon>Actinomycetes</taxon>
        <taxon>Micromonosporales</taxon>
        <taxon>Micromonosporaceae</taxon>
        <taxon>Plantactinospora</taxon>
    </lineage>
</organism>
<sequence>MPAGDVVRELARVRQDSVAEARRLLALADVFASRHDWVTGLFRGSRHPLVEQALAQQEGAVRRIREAAQHLSEMAQALAIYLDVITDG</sequence>
<dbReference type="Proteomes" id="UP000621500">
    <property type="component" value="Unassembled WGS sequence"/>
</dbReference>
<reference evidence="1 2" key="1">
    <citation type="submission" date="2021-01" db="EMBL/GenBank/DDBJ databases">
        <title>Whole genome shotgun sequence of Plantactinospora mayteni NBRC 109088.</title>
        <authorList>
            <person name="Komaki H."/>
            <person name="Tamura T."/>
        </authorList>
    </citation>
    <scope>NUCLEOTIDE SEQUENCE [LARGE SCALE GENOMIC DNA]</scope>
    <source>
        <strain evidence="1 2">NBRC 109088</strain>
    </source>
</reference>
<keyword evidence="2" id="KW-1185">Reference proteome</keyword>
<dbReference type="EMBL" id="BONX01000014">
    <property type="protein sequence ID" value="GIG96010.1"/>
    <property type="molecule type" value="Genomic_DNA"/>
</dbReference>
<dbReference type="RefSeq" id="WP_203857589.1">
    <property type="nucleotide sequence ID" value="NZ_BAAAZQ010000004.1"/>
</dbReference>
<proteinExistence type="predicted"/>